<accession>M0MY92</accession>
<name>M0MY92_9EURY</name>
<protein>
    <submittedName>
        <fullName evidence="2">Uncharacterized protein</fullName>
    </submittedName>
</protein>
<dbReference type="eggNOG" id="arCOG11104">
    <property type="taxonomic scope" value="Archaea"/>
</dbReference>
<keyword evidence="1" id="KW-0812">Transmembrane</keyword>
<dbReference type="AlphaFoldDB" id="M0MY92"/>
<keyword evidence="1" id="KW-0472">Membrane</keyword>
<dbReference type="Proteomes" id="UP000011680">
    <property type="component" value="Unassembled WGS sequence"/>
</dbReference>
<sequence>MSDREFDLASVVVGGFVALAGILFLLEPLVGQIPVFGVPTPAFVLSASVLTVGFGFGAVVYYRRGHRLFGLAHAVGAGGFGLVVGGTAVGSGSVLMLGVAVLVGGSAFLVSRSSRRT</sequence>
<feature type="transmembrane region" description="Helical" evidence="1">
    <location>
        <begin position="94"/>
        <end position="111"/>
    </location>
</feature>
<reference evidence="2 3" key="1">
    <citation type="journal article" date="2014" name="PLoS Genet.">
        <title>Phylogenetically driven sequencing of extremely halophilic archaea reveals strategies for static and dynamic osmo-response.</title>
        <authorList>
            <person name="Becker E.A."/>
            <person name="Seitzer P.M."/>
            <person name="Tritt A."/>
            <person name="Larsen D."/>
            <person name="Krusor M."/>
            <person name="Yao A.I."/>
            <person name="Wu D."/>
            <person name="Madern D."/>
            <person name="Eisen J.A."/>
            <person name="Darling A.E."/>
            <person name="Facciotti M.T."/>
        </authorList>
    </citation>
    <scope>NUCLEOTIDE SEQUENCE [LARGE SCALE GENOMIC DNA]</scope>
    <source>
        <strain evidence="2 3">JCM 13552</strain>
    </source>
</reference>
<gene>
    <name evidence="2" type="ORF">C451_16330</name>
</gene>
<proteinExistence type="predicted"/>
<evidence type="ECO:0000313" key="3">
    <source>
        <dbReference type="Proteomes" id="UP000011680"/>
    </source>
</evidence>
<dbReference type="RefSeq" id="WP_007742144.1">
    <property type="nucleotide sequence ID" value="NZ_AOMF01000169.1"/>
</dbReference>
<feature type="transmembrane region" description="Helical" evidence="1">
    <location>
        <begin position="7"/>
        <end position="26"/>
    </location>
</feature>
<dbReference type="PATRIC" id="fig|1227457.3.peg.3176"/>
<keyword evidence="1" id="KW-1133">Transmembrane helix</keyword>
<dbReference type="STRING" id="1227457.C451_16330"/>
<evidence type="ECO:0000256" key="1">
    <source>
        <dbReference type="SAM" id="Phobius"/>
    </source>
</evidence>
<feature type="transmembrane region" description="Helical" evidence="1">
    <location>
        <begin position="38"/>
        <end position="61"/>
    </location>
</feature>
<organism evidence="2 3">
    <name type="scientific">Halococcus thailandensis JCM 13552</name>
    <dbReference type="NCBI Taxonomy" id="1227457"/>
    <lineage>
        <taxon>Archaea</taxon>
        <taxon>Methanobacteriati</taxon>
        <taxon>Methanobacteriota</taxon>
        <taxon>Stenosarchaea group</taxon>
        <taxon>Halobacteria</taxon>
        <taxon>Halobacteriales</taxon>
        <taxon>Halococcaceae</taxon>
        <taxon>Halococcus</taxon>
    </lineage>
</organism>
<evidence type="ECO:0000313" key="2">
    <source>
        <dbReference type="EMBL" id="EMA50551.1"/>
    </source>
</evidence>
<comment type="caution">
    <text evidence="2">The sequence shown here is derived from an EMBL/GenBank/DDBJ whole genome shotgun (WGS) entry which is preliminary data.</text>
</comment>
<keyword evidence="3" id="KW-1185">Reference proteome</keyword>
<feature type="transmembrane region" description="Helical" evidence="1">
    <location>
        <begin position="68"/>
        <end position="88"/>
    </location>
</feature>
<dbReference type="EMBL" id="AOMF01000169">
    <property type="protein sequence ID" value="EMA50551.1"/>
    <property type="molecule type" value="Genomic_DNA"/>
</dbReference>